<evidence type="ECO:0000313" key="2">
    <source>
        <dbReference type="EMBL" id="SDA51442.1"/>
    </source>
</evidence>
<gene>
    <name evidence="2" type="ORF">SAMN02927914_01003</name>
</gene>
<accession>A0A1G5VZZ5</accession>
<proteinExistence type="predicted"/>
<dbReference type="STRING" id="1165689.SAMN02927914_01003"/>
<reference evidence="2 3" key="1">
    <citation type="submission" date="2016-10" db="EMBL/GenBank/DDBJ databases">
        <authorList>
            <person name="de Groot N.N."/>
        </authorList>
    </citation>
    <scope>NUCLEOTIDE SEQUENCE [LARGE SCALE GENOMIC DNA]</scope>
    <source>
        <strain evidence="2 3">CGMCC 1.12097</strain>
    </source>
</reference>
<dbReference type="EMBL" id="FMXM01000003">
    <property type="protein sequence ID" value="SDA51442.1"/>
    <property type="molecule type" value="Genomic_DNA"/>
</dbReference>
<dbReference type="Proteomes" id="UP000198588">
    <property type="component" value="Unassembled WGS sequence"/>
</dbReference>
<sequence length="262" mass="27961">MAPTLQRNIILALLIAIAAAAWTLLIWQQMGMDADMRMEMYSLTMGMKAPMFLAVWLIMMIAMMFPTAAPMILTFHQVQAGKQGRGETFVSSWVFVAGYMLVWGVTGVVAFAGAAGAETLAGHVGLSMATAARIGGALLMIGGAYQLSPLKDLCLAKCRTPIGFILTSWRDGYWGAVRMGLEHGLFCLGCCWLLFLALFPLGIMNVAAMAVVTLLIFAEKTLPSGEGIAKASGVALLLYGAAVLVFPRALPTFQPVGAMIMN</sequence>
<keyword evidence="1" id="KW-0472">Membrane</keyword>
<dbReference type="RefSeq" id="WP_091575903.1">
    <property type="nucleotide sequence ID" value="NZ_FMXM01000003.1"/>
</dbReference>
<protein>
    <submittedName>
        <fullName evidence="2">Predicted metal-binding membrane protein</fullName>
    </submittedName>
</protein>
<feature type="transmembrane region" description="Helical" evidence="1">
    <location>
        <begin position="50"/>
        <end position="73"/>
    </location>
</feature>
<evidence type="ECO:0000313" key="3">
    <source>
        <dbReference type="Proteomes" id="UP000198588"/>
    </source>
</evidence>
<dbReference type="Pfam" id="PF09948">
    <property type="entry name" value="PpoB2"/>
    <property type="match status" value="1"/>
</dbReference>
<evidence type="ECO:0000256" key="1">
    <source>
        <dbReference type="SAM" id="Phobius"/>
    </source>
</evidence>
<feature type="transmembrane region" description="Helical" evidence="1">
    <location>
        <begin position="93"/>
        <end position="114"/>
    </location>
</feature>
<dbReference type="OrthoDB" id="164118at2"/>
<keyword evidence="1" id="KW-0812">Transmembrane</keyword>
<feature type="transmembrane region" description="Helical" evidence="1">
    <location>
        <begin position="9"/>
        <end position="30"/>
    </location>
</feature>
<feature type="transmembrane region" description="Helical" evidence="1">
    <location>
        <begin position="228"/>
        <end position="246"/>
    </location>
</feature>
<keyword evidence="1" id="KW-1133">Transmembrane helix</keyword>
<organism evidence="2 3">
    <name type="scientific">Mesorhizobium qingshengii</name>
    <dbReference type="NCBI Taxonomy" id="1165689"/>
    <lineage>
        <taxon>Bacteria</taxon>
        <taxon>Pseudomonadati</taxon>
        <taxon>Pseudomonadota</taxon>
        <taxon>Alphaproteobacteria</taxon>
        <taxon>Hyphomicrobiales</taxon>
        <taxon>Phyllobacteriaceae</taxon>
        <taxon>Mesorhizobium</taxon>
    </lineage>
</organism>
<name>A0A1G5VZZ5_9HYPH</name>
<feature type="transmembrane region" description="Helical" evidence="1">
    <location>
        <begin position="120"/>
        <end position="141"/>
    </location>
</feature>
<dbReference type="InterPro" id="IPR018688">
    <property type="entry name" value="PpoB2-like"/>
</dbReference>
<dbReference type="AlphaFoldDB" id="A0A1G5VZZ5"/>
<feature type="transmembrane region" description="Helical" evidence="1">
    <location>
        <begin position="185"/>
        <end position="216"/>
    </location>
</feature>